<dbReference type="OrthoDB" id="682716at2759"/>
<dbReference type="Gene3D" id="3.60.10.10">
    <property type="entry name" value="Endonuclease/exonuclease/phosphatase"/>
    <property type="match status" value="1"/>
</dbReference>
<name>A0A8T3C8N6_DENNO</name>
<proteinExistence type="predicted"/>
<keyword evidence="3" id="KW-1185">Reference proteome</keyword>
<dbReference type="SUPFAM" id="SSF56219">
    <property type="entry name" value="DNase I-like"/>
    <property type="match status" value="1"/>
</dbReference>
<dbReference type="InterPro" id="IPR005135">
    <property type="entry name" value="Endo/exonuclease/phosphatase"/>
</dbReference>
<accession>A0A8T3C8N6</accession>
<dbReference type="Pfam" id="PF03372">
    <property type="entry name" value="Exo_endo_phos"/>
    <property type="match status" value="1"/>
</dbReference>
<dbReference type="EMBL" id="JAGYWB010000001">
    <property type="protein sequence ID" value="KAI0530898.1"/>
    <property type="molecule type" value="Genomic_DNA"/>
</dbReference>
<comment type="caution">
    <text evidence="2">The sequence shown here is derived from an EMBL/GenBank/DDBJ whole genome shotgun (WGS) entry which is preliminary data.</text>
</comment>
<dbReference type="PANTHER" id="PTHR33710">
    <property type="entry name" value="BNAC02G09200D PROTEIN"/>
    <property type="match status" value="1"/>
</dbReference>
<dbReference type="SMR" id="A0A8T3C8N6"/>
<feature type="domain" description="Endonuclease/exonuclease/phosphatase" evidence="1">
    <location>
        <begin position="7"/>
        <end position="227"/>
    </location>
</feature>
<sequence>MSSLLFWNYRGDRKKEVALYLKEVVRDQDIFFIGLMETKLTSISRKDVDGFIGKEWEFFHFHVAGFSGGILVLWNTKVGNFVVRETSSQMIVGDLCIPKMGWWKIVTIYGSRCCKERESLWSLLSSCMDSSTPSIIGGDFNCVLSKKEKRSGKRFLFSKGPRDMKCFMTNCDFHDVESIGPSFTWYNNKEGASRIWERLDRCLLNSPTLHLIPSAATRHLARVSSDHSPIAFKLDDKVRIKSRTIRFKDTWRSYPAAKSIVFHSWNKNDFGDEDVVLQRKINRTLKALFFWSKNKCKDLNEVKERLKKEILELQHKEAVGVDWSAHDLLLLRSKIHDLNVTLNRLSTWWN</sequence>
<dbReference type="InterPro" id="IPR036691">
    <property type="entry name" value="Endo/exonu/phosph_ase_sf"/>
</dbReference>
<dbReference type="AlphaFoldDB" id="A0A8T3C8N6"/>
<organism evidence="2 3">
    <name type="scientific">Dendrobium nobile</name>
    <name type="common">Orchid</name>
    <dbReference type="NCBI Taxonomy" id="94219"/>
    <lineage>
        <taxon>Eukaryota</taxon>
        <taxon>Viridiplantae</taxon>
        <taxon>Streptophyta</taxon>
        <taxon>Embryophyta</taxon>
        <taxon>Tracheophyta</taxon>
        <taxon>Spermatophyta</taxon>
        <taxon>Magnoliopsida</taxon>
        <taxon>Liliopsida</taxon>
        <taxon>Asparagales</taxon>
        <taxon>Orchidaceae</taxon>
        <taxon>Epidendroideae</taxon>
        <taxon>Malaxideae</taxon>
        <taxon>Dendrobiinae</taxon>
        <taxon>Dendrobium</taxon>
    </lineage>
</organism>
<evidence type="ECO:0000313" key="3">
    <source>
        <dbReference type="Proteomes" id="UP000829196"/>
    </source>
</evidence>
<evidence type="ECO:0000259" key="1">
    <source>
        <dbReference type="Pfam" id="PF03372"/>
    </source>
</evidence>
<protein>
    <recommendedName>
        <fullName evidence="1">Endonuclease/exonuclease/phosphatase domain-containing protein</fullName>
    </recommendedName>
</protein>
<dbReference type="PANTHER" id="PTHR33710:SF71">
    <property type="entry name" value="ENDONUCLEASE_EXONUCLEASE_PHOSPHATASE DOMAIN-CONTAINING PROTEIN"/>
    <property type="match status" value="1"/>
</dbReference>
<evidence type="ECO:0000313" key="2">
    <source>
        <dbReference type="EMBL" id="KAI0530898.1"/>
    </source>
</evidence>
<dbReference type="Proteomes" id="UP000829196">
    <property type="component" value="Unassembled WGS sequence"/>
</dbReference>
<dbReference type="GO" id="GO:0003824">
    <property type="term" value="F:catalytic activity"/>
    <property type="evidence" value="ECO:0007669"/>
    <property type="project" value="InterPro"/>
</dbReference>
<reference evidence="2" key="1">
    <citation type="journal article" date="2022" name="Front. Genet.">
        <title>Chromosome-Scale Assembly of the Dendrobium nobile Genome Provides Insights Into the Molecular Mechanism of the Biosynthesis of the Medicinal Active Ingredient of Dendrobium.</title>
        <authorList>
            <person name="Xu Q."/>
            <person name="Niu S.-C."/>
            <person name="Li K.-L."/>
            <person name="Zheng P.-J."/>
            <person name="Zhang X.-J."/>
            <person name="Jia Y."/>
            <person name="Liu Y."/>
            <person name="Niu Y.-X."/>
            <person name="Yu L.-H."/>
            <person name="Chen D.-F."/>
            <person name="Zhang G.-Q."/>
        </authorList>
    </citation>
    <scope>NUCLEOTIDE SEQUENCE</scope>
    <source>
        <tissue evidence="2">Leaf</tissue>
    </source>
</reference>
<gene>
    <name evidence="2" type="ORF">KFK09_000446</name>
</gene>